<evidence type="ECO:0000313" key="2">
    <source>
        <dbReference type="Proteomes" id="UP001162483"/>
    </source>
</evidence>
<gene>
    <name evidence="1" type="ORF">SPARVUS_LOCUS14835854</name>
</gene>
<accession>A0ABN9GX11</accession>
<comment type="caution">
    <text evidence="1">The sequence shown here is derived from an EMBL/GenBank/DDBJ whole genome shotgun (WGS) entry which is preliminary data.</text>
</comment>
<proteinExistence type="predicted"/>
<dbReference type="Proteomes" id="UP001162483">
    <property type="component" value="Unassembled WGS sequence"/>
</dbReference>
<evidence type="ECO:0000313" key="1">
    <source>
        <dbReference type="EMBL" id="CAI9613101.1"/>
    </source>
</evidence>
<organism evidence="1 2">
    <name type="scientific">Staurois parvus</name>
    <dbReference type="NCBI Taxonomy" id="386267"/>
    <lineage>
        <taxon>Eukaryota</taxon>
        <taxon>Metazoa</taxon>
        <taxon>Chordata</taxon>
        <taxon>Craniata</taxon>
        <taxon>Vertebrata</taxon>
        <taxon>Euteleostomi</taxon>
        <taxon>Amphibia</taxon>
        <taxon>Batrachia</taxon>
        <taxon>Anura</taxon>
        <taxon>Neobatrachia</taxon>
        <taxon>Ranoidea</taxon>
        <taxon>Ranidae</taxon>
        <taxon>Staurois</taxon>
    </lineage>
</organism>
<protein>
    <submittedName>
        <fullName evidence="1">Uncharacterized protein</fullName>
    </submittedName>
</protein>
<name>A0ABN9GX11_9NEOB</name>
<keyword evidence="2" id="KW-1185">Reference proteome</keyword>
<dbReference type="EMBL" id="CATNWA010019423">
    <property type="protein sequence ID" value="CAI9613101.1"/>
    <property type="molecule type" value="Genomic_DNA"/>
</dbReference>
<sequence>MTRPVRESTRCSSQKILSPNWVEETMLRKLPIAQRIVFQQPTPEIDSRRLAQIHELNALLQQMISPILGRGDAGRFSS</sequence>
<reference evidence="1" key="1">
    <citation type="submission" date="2023-05" db="EMBL/GenBank/DDBJ databases">
        <authorList>
            <person name="Stuckert A."/>
        </authorList>
    </citation>
    <scope>NUCLEOTIDE SEQUENCE</scope>
</reference>